<evidence type="ECO:0000313" key="4">
    <source>
        <dbReference type="EMBL" id="JAG11059.1"/>
    </source>
</evidence>
<feature type="region of interest" description="Disordered" evidence="1">
    <location>
        <begin position="77"/>
        <end position="116"/>
    </location>
</feature>
<dbReference type="EMBL" id="GBHO01013096">
    <property type="protein sequence ID" value="JAG30508.1"/>
    <property type="molecule type" value="Transcribed_RNA"/>
</dbReference>
<name>A0A0A9YFU0_LYGHE</name>
<dbReference type="EMBL" id="GBHO01013103">
    <property type="protein sequence ID" value="JAG30501.1"/>
    <property type="molecule type" value="Transcribed_RNA"/>
</dbReference>
<evidence type="ECO:0000313" key="7">
    <source>
        <dbReference type="EMBL" id="JAG30501.1"/>
    </source>
</evidence>
<dbReference type="EMBL" id="GDHC01018589">
    <property type="protein sequence ID" value="JAQ00040.1"/>
    <property type="molecule type" value="Transcribed_RNA"/>
</dbReference>
<dbReference type="EMBL" id="GBHO01032544">
    <property type="protein sequence ID" value="JAG11060.1"/>
    <property type="molecule type" value="Transcribed_RNA"/>
</dbReference>
<evidence type="ECO:0000313" key="5">
    <source>
        <dbReference type="EMBL" id="JAG11060.1"/>
    </source>
</evidence>
<keyword evidence="2" id="KW-0812">Transmembrane</keyword>
<protein>
    <submittedName>
        <fullName evidence="7">Putative HTH-type transcriptional regulator yybE</fullName>
    </submittedName>
</protein>
<evidence type="ECO:0000256" key="2">
    <source>
        <dbReference type="SAM" id="Phobius"/>
    </source>
</evidence>
<dbReference type="EMBL" id="GBHO01032543">
    <property type="protein sequence ID" value="JAG11061.1"/>
    <property type="molecule type" value="Transcribed_RNA"/>
</dbReference>
<evidence type="ECO:0000256" key="1">
    <source>
        <dbReference type="SAM" id="MobiDB-lite"/>
    </source>
</evidence>
<keyword evidence="2" id="KW-0472">Membrane</keyword>
<evidence type="ECO:0000313" key="8">
    <source>
        <dbReference type="EMBL" id="JAG30508.1"/>
    </source>
</evidence>
<feature type="transmembrane region" description="Helical" evidence="2">
    <location>
        <begin position="48"/>
        <end position="70"/>
    </location>
</feature>
<reference evidence="9" key="3">
    <citation type="journal article" date="2016" name="Gigascience">
        <title>De novo construction of an expanded transcriptome assembly for the western tarnished plant bug, Lygus hesperus.</title>
        <authorList>
            <person name="Tassone E.E."/>
            <person name="Geib S.M."/>
            <person name="Hall B."/>
            <person name="Fabrick J.A."/>
            <person name="Brent C.S."/>
            <person name="Hull J.J."/>
        </authorList>
    </citation>
    <scope>NUCLEOTIDE SEQUENCE</scope>
</reference>
<accession>A0A0A9YFU0</accession>
<proteinExistence type="predicted"/>
<dbReference type="EMBL" id="GBHO01032545">
    <property type="protein sequence ID" value="JAG11059.1"/>
    <property type="molecule type" value="Transcribed_RNA"/>
</dbReference>
<evidence type="ECO:0000313" key="6">
    <source>
        <dbReference type="EMBL" id="JAG11061.1"/>
    </source>
</evidence>
<sequence>MNNIWEQVGQYSTNVISKYTKLVPNLTHTLQQQYPQVHMLIDVLHRNWLLLSFIILSTVGYIYLCIISILHENTATTPADTSGTCEAPTHSKDTLSAAVVSKDENRVRKSRSRKHV</sequence>
<dbReference type="AlphaFoldDB" id="A0A0A9YFU0"/>
<organism evidence="7">
    <name type="scientific">Lygus hesperus</name>
    <name type="common">Western plant bug</name>
    <dbReference type="NCBI Taxonomy" id="30085"/>
    <lineage>
        <taxon>Eukaryota</taxon>
        <taxon>Metazoa</taxon>
        <taxon>Ecdysozoa</taxon>
        <taxon>Arthropoda</taxon>
        <taxon>Hexapoda</taxon>
        <taxon>Insecta</taxon>
        <taxon>Pterygota</taxon>
        <taxon>Neoptera</taxon>
        <taxon>Paraneoptera</taxon>
        <taxon>Hemiptera</taxon>
        <taxon>Heteroptera</taxon>
        <taxon>Panheteroptera</taxon>
        <taxon>Cimicomorpha</taxon>
        <taxon>Miridae</taxon>
        <taxon>Mirini</taxon>
        <taxon>Lygus</taxon>
    </lineage>
</organism>
<evidence type="ECO:0000313" key="3">
    <source>
        <dbReference type="EMBL" id="JAG11058.1"/>
    </source>
</evidence>
<gene>
    <name evidence="7" type="primary">yybE_1</name>
    <name evidence="6" type="synonym">yybE_0</name>
    <name evidence="8" type="synonym">yybE_2</name>
    <name evidence="3" type="synonym">yybE_3</name>
    <name evidence="4" type="synonym">yybE_4</name>
    <name evidence="5" type="synonym">yybE_5</name>
    <name evidence="8" type="ORF">CM83_18451</name>
    <name evidence="6" type="ORF">CM83_18452</name>
    <name evidence="7" type="ORF">CM83_18453</name>
    <name evidence="4" type="ORF">CM83_18454</name>
    <name evidence="5" type="ORF">CM83_18455</name>
    <name evidence="3" type="ORF">CM83_18456</name>
    <name evidence="9" type="ORF">g.87771</name>
</gene>
<evidence type="ECO:0000313" key="9">
    <source>
        <dbReference type="EMBL" id="JAQ00040.1"/>
    </source>
</evidence>
<reference evidence="7" key="2">
    <citation type="submission" date="2014-07" db="EMBL/GenBank/DDBJ databases">
        <authorList>
            <person name="Hull J."/>
        </authorList>
    </citation>
    <scope>NUCLEOTIDE SEQUENCE</scope>
</reference>
<dbReference type="EMBL" id="GBHO01032546">
    <property type="protein sequence ID" value="JAG11058.1"/>
    <property type="molecule type" value="Transcribed_RNA"/>
</dbReference>
<keyword evidence="2" id="KW-1133">Transmembrane helix</keyword>
<reference evidence="7" key="1">
    <citation type="journal article" date="2014" name="PLoS ONE">
        <title>Transcriptome-Based Identification of ABC Transporters in the Western Tarnished Plant Bug Lygus hesperus.</title>
        <authorList>
            <person name="Hull J.J."/>
            <person name="Chaney K."/>
            <person name="Geib S.M."/>
            <person name="Fabrick J.A."/>
            <person name="Brent C.S."/>
            <person name="Walsh D."/>
            <person name="Lavine L.C."/>
        </authorList>
    </citation>
    <scope>NUCLEOTIDE SEQUENCE</scope>
</reference>